<gene>
    <name evidence="1" type="ORF">CEV31_4412</name>
</gene>
<name>A0A256FN57_9HYPH</name>
<comment type="caution">
    <text evidence="1">The sequence shown here is derived from an EMBL/GenBank/DDBJ whole genome shotgun (WGS) entry which is preliminary data.</text>
</comment>
<keyword evidence="2" id="KW-1185">Reference proteome</keyword>
<protein>
    <submittedName>
        <fullName evidence="1">Uncharacterized protein</fullName>
    </submittedName>
</protein>
<dbReference type="AlphaFoldDB" id="A0A256FN57"/>
<organism evidence="1 2">
    <name type="scientific">Brucella thiophenivorans</name>
    <dbReference type="NCBI Taxonomy" id="571255"/>
    <lineage>
        <taxon>Bacteria</taxon>
        <taxon>Pseudomonadati</taxon>
        <taxon>Pseudomonadota</taxon>
        <taxon>Alphaproteobacteria</taxon>
        <taxon>Hyphomicrobiales</taxon>
        <taxon>Brucellaceae</taxon>
        <taxon>Brucella/Ochrobactrum group</taxon>
        <taxon>Brucella</taxon>
    </lineage>
</organism>
<dbReference type="Proteomes" id="UP000215590">
    <property type="component" value="Unassembled WGS sequence"/>
</dbReference>
<sequence>MIAGVIGGALIFVQIYDLRKKKRAEKRQKKRAALIRVLHAVAEIGDYLNECFEAWEKKSPESRPKPPTEALQVLMNAAPYVESESFESFRRLIVCSQTFESRLSSKKKIRTNNQLNTMLADIAC</sequence>
<evidence type="ECO:0000313" key="2">
    <source>
        <dbReference type="Proteomes" id="UP000215590"/>
    </source>
</evidence>
<proteinExistence type="predicted"/>
<reference evidence="1 2" key="1">
    <citation type="submission" date="2017-07" db="EMBL/GenBank/DDBJ databases">
        <title>Phylogenetic study on the rhizospheric bacterium Ochrobactrum sp. A44.</title>
        <authorList>
            <person name="Krzyzanowska D.M."/>
            <person name="Ossowicki A."/>
            <person name="Rajewska M."/>
            <person name="Maciag T."/>
            <person name="Kaczynski Z."/>
            <person name="Czerwicka M."/>
            <person name="Jafra S."/>
        </authorList>
    </citation>
    <scope>NUCLEOTIDE SEQUENCE [LARGE SCALE GENOMIC DNA]</scope>
    <source>
        <strain evidence="1 2">DSM 7216</strain>
    </source>
</reference>
<evidence type="ECO:0000313" key="1">
    <source>
        <dbReference type="EMBL" id="OYR16263.1"/>
    </source>
</evidence>
<dbReference type="EMBL" id="NNRJ01000045">
    <property type="protein sequence ID" value="OYR16263.1"/>
    <property type="molecule type" value="Genomic_DNA"/>
</dbReference>
<accession>A0A256FN57</accession>